<protein>
    <submittedName>
        <fullName evidence="1">Uncharacterized protein</fullName>
    </submittedName>
</protein>
<accession>A0A0V1B4V2</accession>
<organism evidence="1 2">
    <name type="scientific">Trichinella spiralis</name>
    <name type="common">Trichina worm</name>
    <dbReference type="NCBI Taxonomy" id="6334"/>
    <lineage>
        <taxon>Eukaryota</taxon>
        <taxon>Metazoa</taxon>
        <taxon>Ecdysozoa</taxon>
        <taxon>Nematoda</taxon>
        <taxon>Enoplea</taxon>
        <taxon>Dorylaimia</taxon>
        <taxon>Trichinellida</taxon>
        <taxon>Trichinellidae</taxon>
        <taxon>Trichinella</taxon>
    </lineage>
</organism>
<dbReference type="EMBL" id="JYDH01000105">
    <property type="protein sequence ID" value="KRY32059.1"/>
    <property type="molecule type" value="Genomic_DNA"/>
</dbReference>
<dbReference type="AlphaFoldDB" id="A0A0V1B4V2"/>
<evidence type="ECO:0000313" key="2">
    <source>
        <dbReference type="Proteomes" id="UP000054776"/>
    </source>
</evidence>
<evidence type="ECO:0000313" key="1">
    <source>
        <dbReference type="EMBL" id="KRY32059.1"/>
    </source>
</evidence>
<keyword evidence="2" id="KW-1185">Reference proteome</keyword>
<proteinExistence type="predicted"/>
<reference evidence="1 2" key="1">
    <citation type="submission" date="2015-01" db="EMBL/GenBank/DDBJ databases">
        <title>Evolution of Trichinella species and genotypes.</title>
        <authorList>
            <person name="Korhonen P.K."/>
            <person name="Edoardo P."/>
            <person name="Giuseppe L.R."/>
            <person name="Gasser R.B."/>
        </authorList>
    </citation>
    <scope>NUCLEOTIDE SEQUENCE [LARGE SCALE GENOMIC DNA]</scope>
    <source>
        <strain evidence="1">ISS3</strain>
    </source>
</reference>
<sequence length="80" mass="8456">MKLASALDNLEAITQNRYETIRKASVAPSVARFIRTIYYEPSGKTTVMMMAHKANFGAFPASIASPCAADGTSPAAEASS</sequence>
<name>A0A0V1B4V2_TRISP</name>
<gene>
    <name evidence="1" type="ORF">T01_2508</name>
</gene>
<dbReference type="InParanoid" id="A0A0V1B4V2"/>
<dbReference type="Proteomes" id="UP000054776">
    <property type="component" value="Unassembled WGS sequence"/>
</dbReference>
<comment type="caution">
    <text evidence="1">The sequence shown here is derived from an EMBL/GenBank/DDBJ whole genome shotgun (WGS) entry which is preliminary data.</text>
</comment>